<protein>
    <recommendedName>
        <fullName evidence="4">Lipoprotein</fullName>
    </recommendedName>
</protein>
<evidence type="ECO:0000313" key="2">
    <source>
        <dbReference type="EMBL" id="MBB3936028.1"/>
    </source>
</evidence>
<feature type="chain" id="PRO_5031395729" description="Lipoprotein" evidence="1">
    <location>
        <begin position="24"/>
        <end position="86"/>
    </location>
</feature>
<reference evidence="2 3" key="1">
    <citation type="submission" date="2020-08" db="EMBL/GenBank/DDBJ databases">
        <title>Genomic Encyclopedia of Type Strains, Phase IV (KMG-IV): sequencing the most valuable type-strain genomes for metagenomic binning, comparative biology and taxonomic classification.</title>
        <authorList>
            <person name="Goeker M."/>
        </authorList>
    </citation>
    <scope>NUCLEOTIDE SEQUENCE [LARGE SCALE GENOMIC DNA]</scope>
    <source>
        <strain evidence="2 3">DSM 25024</strain>
    </source>
</reference>
<comment type="caution">
    <text evidence="2">The sequence shown here is derived from an EMBL/GenBank/DDBJ whole genome shotgun (WGS) entry which is preliminary data.</text>
</comment>
<keyword evidence="1" id="KW-0732">Signal</keyword>
<proteinExistence type="predicted"/>
<dbReference type="PROSITE" id="PS51257">
    <property type="entry name" value="PROKAR_LIPOPROTEIN"/>
    <property type="match status" value="1"/>
</dbReference>
<gene>
    <name evidence="2" type="ORF">GGR05_002178</name>
</gene>
<evidence type="ECO:0000256" key="1">
    <source>
        <dbReference type="SAM" id="SignalP"/>
    </source>
</evidence>
<accession>A0A7W6BVV2</accession>
<sequence length="86" mass="9252">MRPILALAALGLLALSGCTTVTPAERRAADEARCRDYGFRPRTDAFAACLQRIDLDRSEARRARLYGGPGWNGGIGVGVGYGRIGW</sequence>
<dbReference type="EMBL" id="JACIDO010000004">
    <property type="protein sequence ID" value="MBB3936028.1"/>
    <property type="molecule type" value="Genomic_DNA"/>
</dbReference>
<feature type="signal peptide" evidence="1">
    <location>
        <begin position="1"/>
        <end position="23"/>
    </location>
</feature>
<name>A0A7W6BVV2_9HYPH</name>
<dbReference type="AlphaFoldDB" id="A0A7W6BVV2"/>
<dbReference type="Proteomes" id="UP000531216">
    <property type="component" value="Unassembled WGS sequence"/>
</dbReference>
<keyword evidence="3" id="KW-1185">Reference proteome</keyword>
<evidence type="ECO:0008006" key="4">
    <source>
        <dbReference type="Google" id="ProtNLM"/>
    </source>
</evidence>
<evidence type="ECO:0000313" key="3">
    <source>
        <dbReference type="Proteomes" id="UP000531216"/>
    </source>
</evidence>
<dbReference type="RefSeq" id="WP_090963501.1">
    <property type="nucleotide sequence ID" value="NZ_FOOA01000009.1"/>
</dbReference>
<organism evidence="2 3">
    <name type="scientific">Aureimonas phyllosphaerae</name>
    <dbReference type="NCBI Taxonomy" id="1166078"/>
    <lineage>
        <taxon>Bacteria</taxon>
        <taxon>Pseudomonadati</taxon>
        <taxon>Pseudomonadota</taxon>
        <taxon>Alphaproteobacteria</taxon>
        <taxon>Hyphomicrobiales</taxon>
        <taxon>Aurantimonadaceae</taxon>
        <taxon>Aureimonas</taxon>
    </lineage>
</organism>